<dbReference type="NCBIfam" id="TIGR01256">
    <property type="entry name" value="modA"/>
    <property type="match status" value="1"/>
</dbReference>
<name>A0A094PZM6_9ZZZZ</name>
<feature type="region of interest" description="Disordered" evidence="3">
    <location>
        <begin position="1"/>
        <end position="21"/>
    </location>
</feature>
<organism evidence="4">
    <name type="scientific">freshwater metagenome</name>
    <dbReference type="NCBI Taxonomy" id="449393"/>
    <lineage>
        <taxon>unclassified sequences</taxon>
        <taxon>metagenomes</taxon>
        <taxon>ecological metagenomes</taxon>
    </lineage>
</organism>
<evidence type="ECO:0000313" key="4">
    <source>
        <dbReference type="EMBL" id="KGA17295.1"/>
    </source>
</evidence>
<sequence length="255" mass="26630">MSACGSFSADNASPKASQCPDESTKGSLVILAASSMAPVFADTEQQFLKDHPCVTKVSFSYGSSATLAAQIVNGSPADVFVSASEKTMNTVSDSGRTENTTLFARNSGEIMVNNSSRFADNVTSLANLSKSSNPGIKVGLCVATAPCGALADSILQKSGTTRRALADTESPSVEDLVSKIEMGELDAGIVYHSDCVYAKKNKRAICVSIPADANATNSYYVAALNTRKVTQQFVDFVSSPGFTGTLQSKFGFLAP</sequence>
<dbReference type="SUPFAM" id="SSF53850">
    <property type="entry name" value="Periplasmic binding protein-like II"/>
    <property type="match status" value="1"/>
</dbReference>
<evidence type="ECO:0000256" key="2">
    <source>
        <dbReference type="ARBA" id="ARBA00022729"/>
    </source>
</evidence>
<dbReference type="InterPro" id="IPR050682">
    <property type="entry name" value="ModA/WtpA"/>
</dbReference>
<keyword evidence="2" id="KW-0732">Signal</keyword>
<reference evidence="4" key="1">
    <citation type="submission" date="2014-06" db="EMBL/GenBank/DDBJ databases">
        <title>Key roles for freshwater Actinobacteria revealed by deep metagenomic sequencing.</title>
        <authorList>
            <person name="Ghai R."/>
            <person name="Mizuno C.M."/>
            <person name="Picazo A."/>
            <person name="Camacho A."/>
            <person name="Rodriguez-Valera F."/>
        </authorList>
    </citation>
    <scope>NUCLEOTIDE SEQUENCE</scope>
</reference>
<dbReference type="Gene3D" id="3.40.190.10">
    <property type="entry name" value="Periplasmic binding protein-like II"/>
    <property type="match status" value="2"/>
</dbReference>
<dbReference type="GO" id="GO:0046872">
    <property type="term" value="F:metal ion binding"/>
    <property type="evidence" value="ECO:0007669"/>
    <property type="project" value="UniProtKB-KW"/>
</dbReference>
<dbReference type="AlphaFoldDB" id="A0A094PZM6"/>
<accession>A0A094PZM6</accession>
<comment type="caution">
    <text evidence="4">The sequence shown here is derived from an EMBL/GenBank/DDBJ whole genome shotgun (WGS) entry which is preliminary data.</text>
</comment>
<evidence type="ECO:0000256" key="3">
    <source>
        <dbReference type="SAM" id="MobiDB-lite"/>
    </source>
</evidence>
<protein>
    <recommendedName>
        <fullName evidence="5">Molybdate ABC transporter substrate-binding protein</fullName>
    </recommendedName>
</protein>
<keyword evidence="1" id="KW-0479">Metal-binding</keyword>
<gene>
    <name evidence="4" type="ORF">GM51_10660</name>
</gene>
<dbReference type="Pfam" id="PF13531">
    <property type="entry name" value="SBP_bac_11"/>
    <property type="match status" value="1"/>
</dbReference>
<dbReference type="PANTHER" id="PTHR30632">
    <property type="entry name" value="MOLYBDATE-BINDING PERIPLASMIC PROTEIN"/>
    <property type="match status" value="1"/>
</dbReference>
<proteinExistence type="predicted"/>
<evidence type="ECO:0000256" key="1">
    <source>
        <dbReference type="ARBA" id="ARBA00022723"/>
    </source>
</evidence>
<dbReference type="PANTHER" id="PTHR30632:SF0">
    <property type="entry name" value="SULFATE-BINDING PROTEIN"/>
    <property type="match status" value="1"/>
</dbReference>
<dbReference type="InterPro" id="IPR005950">
    <property type="entry name" value="ModA"/>
</dbReference>
<evidence type="ECO:0008006" key="5">
    <source>
        <dbReference type="Google" id="ProtNLM"/>
    </source>
</evidence>
<dbReference type="GO" id="GO:0015689">
    <property type="term" value="P:molybdate ion transport"/>
    <property type="evidence" value="ECO:0007669"/>
    <property type="project" value="InterPro"/>
</dbReference>
<dbReference type="EMBL" id="JNSL01000064">
    <property type="protein sequence ID" value="KGA17295.1"/>
    <property type="molecule type" value="Genomic_DNA"/>
</dbReference>
<dbReference type="GO" id="GO:0030973">
    <property type="term" value="F:molybdate ion binding"/>
    <property type="evidence" value="ECO:0007669"/>
    <property type="project" value="TreeGrafter"/>
</dbReference>
<dbReference type="PIRSF" id="PIRSF004846">
    <property type="entry name" value="ModA"/>
    <property type="match status" value="1"/>
</dbReference>